<proteinExistence type="predicted"/>
<dbReference type="EMBL" id="DS547093">
    <property type="protein sequence ID" value="EDR13455.1"/>
    <property type="molecule type" value="Genomic_DNA"/>
</dbReference>
<accession>B0CW63</accession>
<protein>
    <submittedName>
        <fullName evidence="1">Predicted protein</fullName>
    </submittedName>
</protein>
<dbReference type="AlphaFoldDB" id="B0CW63"/>
<dbReference type="KEGG" id="lbc:LACBIDRAFT_308393"/>
<dbReference type="GeneID" id="6071566"/>
<dbReference type="HOGENOM" id="CLU_780900_0_0_1"/>
<dbReference type="Proteomes" id="UP000001194">
    <property type="component" value="Unassembled WGS sequence"/>
</dbReference>
<keyword evidence="2" id="KW-1185">Reference proteome</keyword>
<dbReference type="OrthoDB" id="10556727at2759"/>
<evidence type="ECO:0000313" key="1">
    <source>
        <dbReference type="EMBL" id="EDR13455.1"/>
    </source>
</evidence>
<organism evidence="2">
    <name type="scientific">Laccaria bicolor (strain S238N-H82 / ATCC MYA-4686)</name>
    <name type="common">Bicoloured deceiver</name>
    <name type="synonym">Laccaria laccata var. bicolor</name>
    <dbReference type="NCBI Taxonomy" id="486041"/>
    <lineage>
        <taxon>Eukaryota</taxon>
        <taxon>Fungi</taxon>
        <taxon>Dikarya</taxon>
        <taxon>Basidiomycota</taxon>
        <taxon>Agaricomycotina</taxon>
        <taxon>Agaricomycetes</taxon>
        <taxon>Agaricomycetidae</taxon>
        <taxon>Agaricales</taxon>
        <taxon>Agaricineae</taxon>
        <taxon>Hydnangiaceae</taxon>
        <taxon>Laccaria</taxon>
    </lineage>
</organism>
<dbReference type="RefSeq" id="XP_001875953.1">
    <property type="nucleotide sequence ID" value="XM_001875918.1"/>
</dbReference>
<evidence type="ECO:0000313" key="2">
    <source>
        <dbReference type="Proteomes" id="UP000001194"/>
    </source>
</evidence>
<reference evidence="1 2" key="1">
    <citation type="journal article" date="2008" name="Nature">
        <title>The genome of Laccaria bicolor provides insights into mycorrhizal symbiosis.</title>
        <authorList>
            <person name="Martin F."/>
            <person name="Aerts A."/>
            <person name="Ahren D."/>
            <person name="Brun A."/>
            <person name="Danchin E.G.J."/>
            <person name="Duchaussoy F."/>
            <person name="Gibon J."/>
            <person name="Kohler A."/>
            <person name="Lindquist E."/>
            <person name="Pereda V."/>
            <person name="Salamov A."/>
            <person name="Shapiro H.J."/>
            <person name="Wuyts J."/>
            <person name="Blaudez D."/>
            <person name="Buee M."/>
            <person name="Brokstein P."/>
            <person name="Canbaeck B."/>
            <person name="Cohen D."/>
            <person name="Courty P.E."/>
            <person name="Coutinho P.M."/>
            <person name="Delaruelle C."/>
            <person name="Detter J.C."/>
            <person name="Deveau A."/>
            <person name="DiFazio S."/>
            <person name="Duplessis S."/>
            <person name="Fraissinet-Tachet L."/>
            <person name="Lucic E."/>
            <person name="Frey-Klett P."/>
            <person name="Fourrey C."/>
            <person name="Feussner I."/>
            <person name="Gay G."/>
            <person name="Grimwood J."/>
            <person name="Hoegger P.J."/>
            <person name="Jain P."/>
            <person name="Kilaru S."/>
            <person name="Labbe J."/>
            <person name="Lin Y.C."/>
            <person name="Legue V."/>
            <person name="Le Tacon F."/>
            <person name="Marmeisse R."/>
            <person name="Melayah D."/>
            <person name="Montanini B."/>
            <person name="Muratet M."/>
            <person name="Nehls U."/>
            <person name="Niculita-Hirzel H."/>
            <person name="Oudot-Le Secq M.P."/>
            <person name="Peter M."/>
            <person name="Quesneville H."/>
            <person name="Rajashekar B."/>
            <person name="Reich M."/>
            <person name="Rouhier N."/>
            <person name="Schmutz J."/>
            <person name="Yin T."/>
            <person name="Chalot M."/>
            <person name="Henrissat B."/>
            <person name="Kuees U."/>
            <person name="Lucas S."/>
            <person name="Van de Peer Y."/>
            <person name="Podila G.K."/>
            <person name="Polle A."/>
            <person name="Pukkila P.J."/>
            <person name="Richardson P.M."/>
            <person name="Rouze P."/>
            <person name="Sanders I.R."/>
            <person name="Stajich J.E."/>
            <person name="Tunlid A."/>
            <person name="Tuskan G."/>
            <person name="Grigoriev I.V."/>
        </authorList>
    </citation>
    <scope>NUCLEOTIDE SEQUENCE [LARGE SCALE GENOMIC DNA]</scope>
    <source>
        <strain evidence="2">S238N-H82 / ATCC MYA-4686</strain>
    </source>
</reference>
<gene>
    <name evidence="1" type="ORF">LACBIDRAFT_308393</name>
</gene>
<dbReference type="InParanoid" id="B0CW63"/>
<sequence length="416" mass="44704">MQSLSLNDVPSSLDPTDMIMHEIDHDRVVEATYMEFSSHLTQCLDGLTASVKWDDQGQSAFLPIPAIPMQDKHAMDQILEINNVHNEGSNLSSSLPSSNSLNNGGGKLLPPRNFAFSFALPPSNSSVGHSTAGADGSALPMDVCLLVSDTKMSVTNEYTNLFQVPPPSGPHKQVVTPPLFQLPLPSGPGIVPPNTDTPAAVKLSDTQGIFASSLFQLPPPSDNSHIVPDKPPAAKLSDTQGVVTSSLFQLPPPSDDSRIVADTPPAAKLSDTQGVVASSLFELPPPSAPQQQPLFHLPLPSAPKSQQESAKRLFNVTTGSTPSHGIAQPEIRWPPGLSPSSPVFLELLTELLLNFSSPAGMFRGHGNSLRRNHEETTHRMVENLNNRVVLANLVARLQLIIALCRRAVFREHFPSK</sequence>
<name>B0CW63_LACBS</name>